<evidence type="ECO:0000256" key="1">
    <source>
        <dbReference type="ARBA" id="ARBA00001231"/>
    </source>
</evidence>
<dbReference type="InterPro" id="IPR017853">
    <property type="entry name" value="GH"/>
</dbReference>
<dbReference type="PANTHER" id="PTHR22600">
    <property type="entry name" value="BETA-HEXOSAMINIDASE"/>
    <property type="match status" value="1"/>
</dbReference>
<evidence type="ECO:0000256" key="5">
    <source>
        <dbReference type="ARBA" id="ARBA00023295"/>
    </source>
</evidence>
<dbReference type="Proteomes" id="UP000800981">
    <property type="component" value="Unassembled WGS sequence"/>
</dbReference>
<comment type="catalytic activity">
    <reaction evidence="1">
        <text>Hydrolysis of terminal non-reducing N-acetyl-D-hexosamine residues in N-acetyl-beta-D-hexosaminides.</text>
        <dbReference type="EC" id="3.2.1.52"/>
    </reaction>
</comment>
<evidence type="ECO:0000313" key="9">
    <source>
        <dbReference type="Proteomes" id="UP000800981"/>
    </source>
</evidence>
<dbReference type="CDD" id="cd00146">
    <property type="entry name" value="PKD"/>
    <property type="match status" value="1"/>
</dbReference>
<keyword evidence="9" id="KW-1185">Reference proteome</keyword>
<evidence type="ECO:0000256" key="3">
    <source>
        <dbReference type="ARBA" id="ARBA00012663"/>
    </source>
</evidence>
<dbReference type="EC" id="3.2.1.52" evidence="3"/>
<organism evidence="8 9">
    <name type="scientific">Motilibacter deserti</name>
    <dbReference type="NCBI Taxonomy" id="2714956"/>
    <lineage>
        <taxon>Bacteria</taxon>
        <taxon>Bacillati</taxon>
        <taxon>Actinomycetota</taxon>
        <taxon>Actinomycetes</taxon>
        <taxon>Motilibacterales</taxon>
        <taxon>Motilibacteraceae</taxon>
        <taxon>Motilibacter</taxon>
    </lineage>
</organism>
<dbReference type="InterPro" id="IPR013783">
    <property type="entry name" value="Ig-like_fold"/>
</dbReference>
<evidence type="ECO:0000256" key="4">
    <source>
        <dbReference type="ARBA" id="ARBA00022801"/>
    </source>
</evidence>
<dbReference type="PANTHER" id="PTHR22600:SF57">
    <property type="entry name" value="BETA-N-ACETYLHEXOSAMINIDASE"/>
    <property type="match status" value="1"/>
</dbReference>
<sequence>MPIPSIPDASAVPPAPKNPRSHHPARRGAVPRARRVLTALLAGSLGAASLTAAVSGTPAAQAAVAPVTAPQLVPLPQEMSLRSGQSFTLSADTRIVAAQGALAVAQQLAAVLRPSTGYALPVSTGAPQPGTLALALDGATSLGDEGYTLESGSTGVVVRAHTAHGAFNGVQTLRQLLPAWVESPTVRPGPWTVPGVSITDEPRFGYRGAMLDIARHFQTVDTVKRIIDEISMYKINTLHLHLADDQGWRIAINGRPELTTIGAQFGIDNSPGGYWTQAEYVDVVQYAASRFVTIVPEIDTPGHTNAAIMAYADIHPDINCSANKPPRWNLSGDVGYSALCPDSPNTWALLTDVINQLSALTPGPYYHIGGDEVPTTILTQQQYADFINREAPIVGAAGKIVMGWNEISEGDFGQPGMPQGVVQFWGTGGTGSGGDSARRAVQKGMKVVMSPADRAYVDQKYVTSRTTNPNGPVTPIGLNWACPRGCDVDTAYNWDPATLVPARTTSTGEVLPAVTESDVIGVEGALWSETVKNLSDAEYLYFPRLPAIAELGWSPAGVPGRTFDEFKVRLAAQGARWTAMGVNFYPSPLVPWRADLTAADVNVTNTYPYAVSGQVATLALPALTGTPGASPTATIDWGDGTTSTATLTGTPGVYANTLAPRVNSLYAVSASHTYAGPGHYTATLTVTAGATTTSITFAVTAASITEIRTALSSLRASGGIVASTYRDLLDIVSLAQTAEAGANATAVSGYVQQLRGAIGALRPAKISAEGKALLLELLAQWPPTSAAAAGTGVRPAA</sequence>
<protein>
    <recommendedName>
        <fullName evidence="3">beta-N-acetylhexosaminidase</fullName>
        <ecNumber evidence="3">3.2.1.52</ecNumber>
    </recommendedName>
</protein>
<dbReference type="PRINTS" id="PR00738">
    <property type="entry name" value="GLHYDRLASE20"/>
</dbReference>
<dbReference type="InterPro" id="IPR000601">
    <property type="entry name" value="PKD_dom"/>
</dbReference>
<accession>A0ABX0GUE4</accession>
<dbReference type="InterPro" id="IPR029018">
    <property type="entry name" value="Hex-like_dom2"/>
</dbReference>
<dbReference type="SUPFAM" id="SSF51445">
    <property type="entry name" value="(Trans)glycosidases"/>
    <property type="match status" value="1"/>
</dbReference>
<name>A0ABX0GUE4_9ACTN</name>
<dbReference type="Gene3D" id="3.30.379.10">
    <property type="entry name" value="Chitobiase/beta-hexosaminidase domain 2-like"/>
    <property type="match status" value="1"/>
</dbReference>
<dbReference type="Gene3D" id="2.60.40.10">
    <property type="entry name" value="Immunoglobulins"/>
    <property type="match status" value="1"/>
</dbReference>
<feature type="region of interest" description="Disordered" evidence="6">
    <location>
        <begin position="1"/>
        <end position="30"/>
    </location>
</feature>
<keyword evidence="4" id="KW-0378">Hydrolase</keyword>
<reference evidence="8 9" key="1">
    <citation type="submission" date="2020-03" db="EMBL/GenBank/DDBJ databases">
        <title>Two novel Motilibacter sp.</title>
        <authorList>
            <person name="Liu S."/>
        </authorList>
    </citation>
    <scope>NUCLEOTIDE SEQUENCE [LARGE SCALE GENOMIC DNA]</scope>
    <source>
        <strain evidence="8 9">E257</strain>
    </source>
</reference>
<proteinExistence type="inferred from homology"/>
<dbReference type="InterPro" id="IPR015883">
    <property type="entry name" value="Glyco_hydro_20_cat"/>
</dbReference>
<dbReference type="InterPro" id="IPR015882">
    <property type="entry name" value="HEX_bac_N"/>
</dbReference>
<comment type="similarity">
    <text evidence="2">Belongs to the glycosyl hydrolase 20 family.</text>
</comment>
<dbReference type="SUPFAM" id="SSF55545">
    <property type="entry name" value="beta-N-acetylhexosaminidase-like domain"/>
    <property type="match status" value="1"/>
</dbReference>
<evidence type="ECO:0000313" key="8">
    <source>
        <dbReference type="EMBL" id="NHC13336.1"/>
    </source>
</evidence>
<dbReference type="EMBL" id="JAANNP010000002">
    <property type="protein sequence ID" value="NHC13336.1"/>
    <property type="molecule type" value="Genomic_DNA"/>
</dbReference>
<dbReference type="RefSeq" id="WP_166279604.1">
    <property type="nucleotide sequence ID" value="NZ_JAANNP010000002.1"/>
</dbReference>
<evidence type="ECO:0000259" key="7">
    <source>
        <dbReference type="PROSITE" id="PS50093"/>
    </source>
</evidence>
<evidence type="ECO:0000256" key="6">
    <source>
        <dbReference type="SAM" id="MobiDB-lite"/>
    </source>
</evidence>
<dbReference type="CDD" id="cd06568">
    <property type="entry name" value="GH20_SpHex_like"/>
    <property type="match status" value="1"/>
</dbReference>
<keyword evidence="5" id="KW-0326">Glycosidase</keyword>
<dbReference type="Pfam" id="PF00728">
    <property type="entry name" value="Glyco_hydro_20"/>
    <property type="match status" value="1"/>
</dbReference>
<comment type="caution">
    <text evidence="8">The sequence shown here is derived from an EMBL/GenBank/DDBJ whole genome shotgun (WGS) entry which is preliminary data.</text>
</comment>
<dbReference type="Gene3D" id="3.20.20.80">
    <property type="entry name" value="Glycosidases"/>
    <property type="match status" value="1"/>
</dbReference>
<dbReference type="InterPro" id="IPR025705">
    <property type="entry name" value="Beta_hexosaminidase_sua/sub"/>
</dbReference>
<dbReference type="PROSITE" id="PS50093">
    <property type="entry name" value="PKD"/>
    <property type="match status" value="1"/>
</dbReference>
<evidence type="ECO:0000256" key="2">
    <source>
        <dbReference type="ARBA" id="ARBA00006285"/>
    </source>
</evidence>
<gene>
    <name evidence="8" type="ORF">G9H71_06020</name>
</gene>
<dbReference type="Pfam" id="PF02838">
    <property type="entry name" value="Glyco_hydro_20b"/>
    <property type="match status" value="1"/>
</dbReference>
<feature type="domain" description="PKD" evidence="7">
    <location>
        <begin position="624"/>
        <end position="700"/>
    </location>
</feature>